<accession>A0A498CFY2</accession>
<feature type="signal peptide" evidence="1">
    <location>
        <begin position="1"/>
        <end position="26"/>
    </location>
</feature>
<evidence type="ECO:0000313" key="2">
    <source>
        <dbReference type="EMBL" id="KAB7631682.1"/>
    </source>
</evidence>
<organism evidence="3 4">
    <name type="scientific">Stenotrophomonas rhizophila</name>
    <dbReference type="NCBI Taxonomy" id="216778"/>
    <lineage>
        <taxon>Bacteria</taxon>
        <taxon>Pseudomonadati</taxon>
        <taxon>Pseudomonadota</taxon>
        <taxon>Gammaproteobacteria</taxon>
        <taxon>Lysobacterales</taxon>
        <taxon>Lysobacteraceae</taxon>
        <taxon>Stenotrophomonas</taxon>
    </lineage>
</organism>
<evidence type="ECO:0000313" key="3">
    <source>
        <dbReference type="EMBL" id="RLK53136.1"/>
    </source>
</evidence>
<reference evidence="2 5" key="2">
    <citation type="submission" date="2019-10" db="EMBL/GenBank/DDBJ databases">
        <title>Halotolerant bacteria associated to Saharan-endemic halophytes Stipa tenacissima L. and Atriplex halimus L mitigate salt stress and promote growth of tomato plants.</title>
        <authorList>
            <person name="Dif G."/>
        </authorList>
    </citation>
    <scope>NUCLEOTIDE SEQUENCE [LARGE SCALE GENOMIC DNA]</scope>
    <source>
        <strain evidence="2 5">IS26</strain>
    </source>
</reference>
<protein>
    <submittedName>
        <fullName evidence="3">Uncharacterized protein</fullName>
    </submittedName>
</protein>
<dbReference type="EMBL" id="WELC01000005">
    <property type="protein sequence ID" value="KAB7631682.1"/>
    <property type="molecule type" value="Genomic_DNA"/>
</dbReference>
<sequence>MILRRLPPAPACLLLLAGFTALPATAQSQGGLRIQLRIVADCTTTALRGARPDCAMPHQRSDAPTPVPMQVQALTPVELLRGDRPDRATVTY</sequence>
<evidence type="ECO:0000313" key="4">
    <source>
        <dbReference type="Proteomes" id="UP000274786"/>
    </source>
</evidence>
<comment type="caution">
    <text evidence="3">The sequence shown here is derived from an EMBL/GenBank/DDBJ whole genome shotgun (WGS) entry which is preliminary data.</text>
</comment>
<feature type="chain" id="PRO_5036117529" evidence="1">
    <location>
        <begin position="27"/>
        <end position="92"/>
    </location>
</feature>
<evidence type="ECO:0000313" key="5">
    <source>
        <dbReference type="Proteomes" id="UP000449004"/>
    </source>
</evidence>
<dbReference type="EMBL" id="RCDC01000005">
    <property type="protein sequence ID" value="RLK53136.1"/>
    <property type="molecule type" value="Genomic_DNA"/>
</dbReference>
<keyword evidence="1" id="KW-0732">Signal</keyword>
<reference evidence="3 4" key="1">
    <citation type="submission" date="2018-10" db="EMBL/GenBank/DDBJ databases">
        <title>Comparative analysis of microorganisms from saline springs in Andes Mountain Range, Colombia.</title>
        <authorList>
            <person name="Rubin E."/>
        </authorList>
    </citation>
    <scope>NUCLEOTIDE SEQUENCE [LARGE SCALE GENOMIC DNA]</scope>
    <source>
        <strain evidence="3 4">USBA GBX 843</strain>
    </source>
</reference>
<dbReference type="AlphaFoldDB" id="A0A498CFY2"/>
<dbReference type="Proteomes" id="UP000449004">
    <property type="component" value="Unassembled WGS sequence"/>
</dbReference>
<gene>
    <name evidence="3" type="ORF">BCL79_2426</name>
    <name evidence="2" type="ORF">F9K92_05720</name>
</gene>
<name>A0A498CFY2_9GAMM</name>
<evidence type="ECO:0000256" key="1">
    <source>
        <dbReference type="SAM" id="SignalP"/>
    </source>
</evidence>
<dbReference type="Proteomes" id="UP000274786">
    <property type="component" value="Unassembled WGS sequence"/>
</dbReference>
<proteinExistence type="predicted"/>